<dbReference type="Proteomes" id="UP000095280">
    <property type="component" value="Unplaced"/>
</dbReference>
<keyword evidence="1" id="KW-1185">Reference proteome</keyword>
<proteinExistence type="predicted"/>
<evidence type="ECO:0000313" key="1">
    <source>
        <dbReference type="Proteomes" id="UP000095280"/>
    </source>
</evidence>
<dbReference type="WBParaSite" id="maker-unitig_40089-snap-gene-0.1-mRNA-1">
    <property type="protein sequence ID" value="maker-unitig_40089-snap-gene-0.1-mRNA-1"/>
    <property type="gene ID" value="maker-unitig_40089-snap-gene-0.1"/>
</dbReference>
<dbReference type="AlphaFoldDB" id="A0A1I8FMP2"/>
<name>A0A1I8FMP2_9PLAT</name>
<protein>
    <submittedName>
        <fullName evidence="2">PI3K/PI4K domain-containing protein</fullName>
    </submittedName>
</protein>
<evidence type="ECO:0000313" key="2">
    <source>
        <dbReference type="WBParaSite" id="maker-unitig_40089-snap-gene-0.1-mRNA-1"/>
    </source>
</evidence>
<sequence>CSAARSIAQSAIPAIRGCPAAAPRCLRRRKAALRVLQMPQRYYKLMEMHEKLNISSASASALLSAAPAPPAAWTQVLARQAQRDPRFRSRLAARALIVAFDLQHIAPQCRMPCLASRLREALTDGDRSRLGALRHGRREALPASVVSTASAVCVRTLRIGAFSCAFRLGPAGLRLCLQTLGRPRRPRARLERAACVDFFTVACGEQNVKRRLAAAQTQAECLPLLPARSNCAAEPELIRFDAILQKQYPQPVLAESHYTVSKTLGSRRFRRGEGWVFETAPCHRYAMKIISKKRHILSIQDDRVFSILELAEVANFSMRITSQPNQSGFDNETAKFLCVLARWRKLSR</sequence>
<organism evidence="1 2">
    <name type="scientific">Macrostomum lignano</name>
    <dbReference type="NCBI Taxonomy" id="282301"/>
    <lineage>
        <taxon>Eukaryota</taxon>
        <taxon>Metazoa</taxon>
        <taxon>Spiralia</taxon>
        <taxon>Lophotrochozoa</taxon>
        <taxon>Platyhelminthes</taxon>
        <taxon>Rhabditophora</taxon>
        <taxon>Macrostomorpha</taxon>
        <taxon>Macrostomida</taxon>
        <taxon>Macrostomidae</taxon>
        <taxon>Macrostomum</taxon>
    </lineage>
</organism>
<accession>A0A1I8FMP2</accession>
<reference evidence="2" key="1">
    <citation type="submission" date="2016-11" db="UniProtKB">
        <authorList>
            <consortium name="WormBaseParasite"/>
        </authorList>
    </citation>
    <scope>IDENTIFICATION</scope>
</reference>